<organism evidence="1 2">
    <name type="scientific">Pyropia yezoensis</name>
    <name type="common">Susabi-nori</name>
    <name type="synonym">Porphyra yezoensis</name>
    <dbReference type="NCBI Taxonomy" id="2788"/>
    <lineage>
        <taxon>Eukaryota</taxon>
        <taxon>Rhodophyta</taxon>
        <taxon>Bangiophyceae</taxon>
        <taxon>Bangiales</taxon>
        <taxon>Bangiaceae</taxon>
        <taxon>Pyropia</taxon>
    </lineage>
</organism>
<proteinExistence type="predicted"/>
<comment type="caution">
    <text evidence="1">The sequence shown here is derived from an EMBL/GenBank/DDBJ whole genome shotgun (WGS) entry which is preliminary data.</text>
</comment>
<evidence type="ECO:0000313" key="2">
    <source>
        <dbReference type="Proteomes" id="UP000798662"/>
    </source>
</evidence>
<evidence type="ECO:0000313" key="1">
    <source>
        <dbReference type="EMBL" id="KAK1862321.1"/>
    </source>
</evidence>
<protein>
    <submittedName>
        <fullName evidence="1">Uncharacterized protein</fullName>
    </submittedName>
</protein>
<sequence length="162" mass="17994">MGGAMKVTQLGESHHLSWLADIERVCQMKDCWDAVIGPIPTADQVLLDALVTIPTKTALTLTMSNTTASEDDKKAATGLLCALEWRRKDQLAQAIMKLNFDGKHDALKEGRYAHAVYTQVVDSFTARGETGRMELLRRLSNMQKAPKEAMATYINRASMLRI</sequence>
<dbReference type="EMBL" id="CM020618">
    <property type="protein sequence ID" value="KAK1862321.1"/>
    <property type="molecule type" value="Genomic_DNA"/>
</dbReference>
<keyword evidence="2" id="KW-1185">Reference proteome</keyword>
<reference evidence="1" key="1">
    <citation type="submission" date="2019-11" db="EMBL/GenBank/DDBJ databases">
        <title>Nori genome reveals adaptations in red seaweeds to the harsh intertidal environment.</title>
        <authorList>
            <person name="Wang D."/>
            <person name="Mao Y."/>
        </authorList>
    </citation>
    <scope>NUCLEOTIDE SEQUENCE</scope>
    <source>
        <tissue evidence="1">Gametophyte</tissue>
    </source>
</reference>
<dbReference type="Proteomes" id="UP000798662">
    <property type="component" value="Chromosome 1"/>
</dbReference>
<name>A0ACC3BWC5_PYRYE</name>
<gene>
    <name evidence="1" type="ORF">I4F81_004895</name>
</gene>
<accession>A0ACC3BWC5</accession>